<feature type="compositionally biased region" description="Low complexity" evidence="7">
    <location>
        <begin position="810"/>
        <end position="822"/>
    </location>
</feature>
<dbReference type="PANTHER" id="PTHR24049">
    <property type="entry name" value="CRUMBS FAMILY MEMBER"/>
    <property type="match status" value="1"/>
</dbReference>
<keyword evidence="5" id="KW-0325">Glycoprotein</keyword>
<feature type="compositionally biased region" description="Polar residues" evidence="7">
    <location>
        <begin position="830"/>
        <end position="841"/>
    </location>
</feature>
<keyword evidence="11" id="KW-1185">Reference proteome</keyword>
<dbReference type="GO" id="GO:0032991">
    <property type="term" value="C:protein-containing complex"/>
    <property type="evidence" value="ECO:0007669"/>
    <property type="project" value="TreeGrafter"/>
</dbReference>
<feature type="domain" description="EGF-like" evidence="9">
    <location>
        <begin position="75"/>
        <end position="111"/>
    </location>
</feature>
<feature type="region of interest" description="Disordered" evidence="7">
    <location>
        <begin position="728"/>
        <end position="855"/>
    </location>
</feature>
<feature type="region of interest" description="Disordered" evidence="7">
    <location>
        <begin position="235"/>
        <end position="273"/>
    </location>
</feature>
<evidence type="ECO:0000256" key="1">
    <source>
        <dbReference type="ARBA" id="ARBA00022536"/>
    </source>
</evidence>
<dbReference type="InterPro" id="IPR051022">
    <property type="entry name" value="Notch_Cell-Fate_Det"/>
</dbReference>
<dbReference type="CDD" id="cd00054">
    <property type="entry name" value="EGF_CA"/>
    <property type="match status" value="3"/>
</dbReference>
<dbReference type="Pfam" id="PF00008">
    <property type="entry name" value="EGF"/>
    <property type="match status" value="1"/>
</dbReference>
<feature type="compositionally biased region" description="Basic residues" evidence="7">
    <location>
        <begin position="792"/>
        <end position="801"/>
    </location>
</feature>
<dbReference type="SMART" id="SM00181">
    <property type="entry name" value="EGF"/>
    <property type="match status" value="3"/>
</dbReference>
<dbReference type="GO" id="GO:0005509">
    <property type="term" value="F:calcium ion binding"/>
    <property type="evidence" value="ECO:0007669"/>
    <property type="project" value="InterPro"/>
</dbReference>
<dbReference type="PROSITE" id="PS50026">
    <property type="entry name" value="EGF_3"/>
    <property type="match status" value="3"/>
</dbReference>
<feature type="region of interest" description="Disordered" evidence="7">
    <location>
        <begin position="615"/>
        <end position="713"/>
    </location>
</feature>
<evidence type="ECO:0000256" key="7">
    <source>
        <dbReference type="SAM" id="MobiDB-lite"/>
    </source>
</evidence>
<name>A0AAV4DK24_9GAST</name>
<evidence type="ECO:0000256" key="6">
    <source>
        <dbReference type="PROSITE-ProRule" id="PRU00076"/>
    </source>
</evidence>
<feature type="domain" description="EGF-like" evidence="9">
    <location>
        <begin position="1"/>
        <end position="32"/>
    </location>
</feature>
<dbReference type="Gene3D" id="2.10.25.10">
    <property type="entry name" value="Laminin"/>
    <property type="match status" value="3"/>
</dbReference>
<feature type="transmembrane region" description="Helical" evidence="8">
    <location>
        <begin position="147"/>
        <end position="167"/>
    </location>
</feature>
<comment type="caution">
    <text evidence="6">Lacks conserved residue(s) required for the propagation of feature annotation.</text>
</comment>
<feature type="compositionally biased region" description="Low complexity" evidence="7">
    <location>
        <begin position="237"/>
        <end position="260"/>
    </location>
</feature>
<evidence type="ECO:0000256" key="4">
    <source>
        <dbReference type="ARBA" id="ARBA00023157"/>
    </source>
</evidence>
<evidence type="ECO:0000256" key="8">
    <source>
        <dbReference type="SAM" id="Phobius"/>
    </source>
</evidence>
<dbReference type="SMART" id="SM00179">
    <property type="entry name" value="EGF_CA"/>
    <property type="match status" value="2"/>
</dbReference>
<dbReference type="PROSITE" id="PS00022">
    <property type="entry name" value="EGF_1"/>
    <property type="match status" value="3"/>
</dbReference>
<sequence>MNGGQCVDMGTENNPKQFTCACAEGYTGLTCQKRIDPCADEPCQNGGICEPRGEHFHCSCSERFRGKLCEQYIRKRNPCLGDPCGAHGYCEVVNYDFICQCSPGYHGSRCEFEEEPAIVEEEEEEPIIVPLEEEEADSRKALVIGEVVLAFFIVFVVILILLCIHWMRVANRRSKHQAIQEIRIAAGKETEATPGWFEASNTLCYDFFCYCCKLVSKYENDCCCTEKVEVAEKRPSRAPSVASSKPPSRPPSKASSKNPSIQPSPEPVIPDEVEVNPNNVSNCWLAGDPMDLSQNRATLPYYNVARHYPVMPARYRSRGGNENSAGDDMRASSGDRLKMARGSFPGFQPGLQYLQGESEQLENEAASPAPRKMRVRRYLAPRGRLNKAVVDISDCDDYEDEEEEFDKLEDDDSAMVGPSGNVVPMPFRGRMVMSNDAGNVDQLYFDESSCYNQSNSFGRPGQEGTVSDGRGNVNSVRGGDFRGRRASYRDSNILNHHNGSRNNAADSESDDCSDRLLDSGDDDGEYDNDNSVPNGNDTDSFDDEGDSDVDEGPYYPPAPRPSNRRRPRRYHRRRNDAGNDDGYSSTGRMSESDAGGRSRDPLSVEAVTRQAQRNFYSRQSRNSTKLHAQSPVVSHPQNRISRQELMDKNSRRRQESPGITLSPHPSAPPTAPATFNSRLSPFQQPMVSPNSPSPFTVASTENHRSTPSISQQHCEDQLYPNHYYRQNQETGGISVKGRAVGGSSSRRPRSSFQGWDRSSGGLPTGPAPGPYIPQTGPRMNQEQQPAQIVPPSRRKKVKGILKKTSAYDTLGSGRLSSRSSGGRLDRRSSIQDNAYSYTPTRQMRFPPGYPPPPAYDQFVFT</sequence>
<dbReference type="PANTHER" id="PTHR24049:SF22">
    <property type="entry name" value="DROSOPHILA CRUMBS HOMOLOG"/>
    <property type="match status" value="1"/>
</dbReference>
<dbReference type="GO" id="GO:0007157">
    <property type="term" value="P:heterophilic cell-cell adhesion via plasma membrane cell adhesion molecules"/>
    <property type="evidence" value="ECO:0007669"/>
    <property type="project" value="TreeGrafter"/>
</dbReference>
<feature type="compositionally biased region" description="Acidic residues" evidence="7">
    <location>
        <begin position="519"/>
        <end position="528"/>
    </location>
</feature>
<evidence type="ECO:0000313" key="10">
    <source>
        <dbReference type="EMBL" id="GFO44423.1"/>
    </source>
</evidence>
<dbReference type="Proteomes" id="UP000735302">
    <property type="component" value="Unassembled WGS sequence"/>
</dbReference>
<feature type="disulfide bond" evidence="6">
    <location>
        <begin position="101"/>
        <end position="110"/>
    </location>
</feature>
<dbReference type="PROSITE" id="PS01186">
    <property type="entry name" value="EGF_2"/>
    <property type="match status" value="2"/>
</dbReference>
<dbReference type="FunFam" id="2.10.25.10:FF:000255">
    <property type="entry name" value="Sushi, nidogen and EGF-like domains 1"/>
    <property type="match status" value="1"/>
</dbReference>
<keyword evidence="8" id="KW-0812">Transmembrane</keyword>
<comment type="caution">
    <text evidence="10">The sequence shown here is derived from an EMBL/GenBank/DDBJ whole genome shotgun (WGS) entry which is preliminary data.</text>
</comment>
<feature type="compositionally biased region" description="Acidic residues" evidence="7">
    <location>
        <begin position="539"/>
        <end position="551"/>
    </location>
</feature>
<evidence type="ECO:0000259" key="9">
    <source>
        <dbReference type="PROSITE" id="PS50026"/>
    </source>
</evidence>
<keyword evidence="1 6" id="KW-0245">EGF-like domain</keyword>
<dbReference type="AlphaFoldDB" id="A0AAV4DK24"/>
<evidence type="ECO:0000256" key="2">
    <source>
        <dbReference type="ARBA" id="ARBA00022729"/>
    </source>
</evidence>
<reference evidence="10 11" key="1">
    <citation type="journal article" date="2021" name="Elife">
        <title>Chloroplast acquisition without the gene transfer in kleptoplastic sea slugs, Plakobranchus ocellatus.</title>
        <authorList>
            <person name="Maeda T."/>
            <person name="Takahashi S."/>
            <person name="Yoshida T."/>
            <person name="Shimamura S."/>
            <person name="Takaki Y."/>
            <person name="Nagai Y."/>
            <person name="Toyoda A."/>
            <person name="Suzuki Y."/>
            <person name="Arimoto A."/>
            <person name="Ishii H."/>
            <person name="Satoh N."/>
            <person name="Nishiyama T."/>
            <person name="Hasebe M."/>
            <person name="Maruyama T."/>
            <person name="Minagawa J."/>
            <person name="Obokata J."/>
            <person name="Shigenobu S."/>
        </authorList>
    </citation>
    <scope>NUCLEOTIDE SEQUENCE [LARGE SCALE GENOMIC DNA]</scope>
</reference>
<dbReference type="GO" id="GO:0005886">
    <property type="term" value="C:plasma membrane"/>
    <property type="evidence" value="ECO:0007669"/>
    <property type="project" value="TreeGrafter"/>
</dbReference>
<evidence type="ECO:0000256" key="3">
    <source>
        <dbReference type="ARBA" id="ARBA00022737"/>
    </source>
</evidence>
<protein>
    <recommendedName>
        <fullName evidence="9">EGF-like domain-containing protein</fullName>
    </recommendedName>
</protein>
<keyword evidence="4 6" id="KW-1015">Disulfide bond</keyword>
<feature type="region of interest" description="Disordered" evidence="7">
    <location>
        <begin position="455"/>
        <end position="603"/>
    </location>
</feature>
<dbReference type="InterPro" id="IPR000742">
    <property type="entry name" value="EGF"/>
</dbReference>
<feature type="compositionally biased region" description="Polar residues" evidence="7">
    <location>
        <begin position="615"/>
        <end position="640"/>
    </location>
</feature>
<feature type="compositionally biased region" description="Polar residues" evidence="7">
    <location>
        <begin position="489"/>
        <end position="505"/>
    </location>
</feature>
<dbReference type="InterPro" id="IPR001881">
    <property type="entry name" value="EGF-like_Ca-bd_dom"/>
</dbReference>
<keyword evidence="3" id="KW-0677">Repeat</keyword>
<feature type="disulfide bond" evidence="6">
    <location>
        <begin position="22"/>
        <end position="31"/>
    </location>
</feature>
<dbReference type="EMBL" id="BLXT01007956">
    <property type="protein sequence ID" value="GFO44423.1"/>
    <property type="molecule type" value="Genomic_DNA"/>
</dbReference>
<keyword evidence="8" id="KW-1133">Transmembrane helix</keyword>
<feature type="compositionally biased region" description="Polar residues" evidence="7">
    <location>
        <begin position="777"/>
        <end position="786"/>
    </location>
</feature>
<feature type="compositionally biased region" description="Basic and acidic residues" evidence="7">
    <location>
        <begin position="590"/>
        <end position="602"/>
    </location>
</feature>
<proteinExistence type="predicted"/>
<feature type="compositionally biased region" description="Polar residues" evidence="7">
    <location>
        <begin position="675"/>
        <end position="712"/>
    </location>
</feature>
<evidence type="ECO:0000256" key="5">
    <source>
        <dbReference type="ARBA" id="ARBA00023180"/>
    </source>
</evidence>
<dbReference type="GO" id="GO:0045197">
    <property type="term" value="P:establishment or maintenance of epithelial cell apical/basal polarity"/>
    <property type="evidence" value="ECO:0007669"/>
    <property type="project" value="TreeGrafter"/>
</dbReference>
<feature type="compositionally biased region" description="Basic and acidic residues" evidence="7">
    <location>
        <begin position="641"/>
        <end position="655"/>
    </location>
</feature>
<feature type="domain" description="EGF-like" evidence="9">
    <location>
        <begin position="34"/>
        <end position="70"/>
    </location>
</feature>
<feature type="compositionally biased region" description="Basic residues" evidence="7">
    <location>
        <begin position="562"/>
        <end position="574"/>
    </location>
</feature>
<organism evidence="10 11">
    <name type="scientific">Plakobranchus ocellatus</name>
    <dbReference type="NCBI Taxonomy" id="259542"/>
    <lineage>
        <taxon>Eukaryota</taxon>
        <taxon>Metazoa</taxon>
        <taxon>Spiralia</taxon>
        <taxon>Lophotrochozoa</taxon>
        <taxon>Mollusca</taxon>
        <taxon>Gastropoda</taxon>
        <taxon>Heterobranchia</taxon>
        <taxon>Euthyneura</taxon>
        <taxon>Panpulmonata</taxon>
        <taxon>Sacoglossa</taxon>
        <taxon>Placobranchoidea</taxon>
        <taxon>Plakobranchidae</taxon>
        <taxon>Plakobranchus</taxon>
    </lineage>
</organism>
<keyword evidence="2" id="KW-0732">Signal</keyword>
<evidence type="ECO:0000313" key="11">
    <source>
        <dbReference type="Proteomes" id="UP000735302"/>
    </source>
</evidence>
<accession>A0AAV4DK24</accession>
<feature type="disulfide bond" evidence="6">
    <location>
        <begin position="60"/>
        <end position="69"/>
    </location>
</feature>
<dbReference type="SUPFAM" id="SSF57196">
    <property type="entry name" value="EGF/Laminin"/>
    <property type="match status" value="3"/>
</dbReference>
<keyword evidence="8" id="KW-0472">Membrane</keyword>
<gene>
    <name evidence="10" type="ORF">PoB_007092800</name>
</gene>